<feature type="transmembrane region" description="Helical" evidence="1">
    <location>
        <begin position="16"/>
        <end position="38"/>
    </location>
</feature>
<keyword evidence="1" id="KW-0812">Transmembrane</keyword>
<proteinExistence type="predicted"/>
<evidence type="ECO:0000256" key="1">
    <source>
        <dbReference type="SAM" id="Phobius"/>
    </source>
</evidence>
<organism evidence="3">
    <name type="scientific">Salmonella enterica subsp. enterica serovar Bredeney</name>
    <dbReference type="NCBI Taxonomy" id="134047"/>
    <lineage>
        <taxon>Bacteria</taxon>
        <taxon>Pseudomonadati</taxon>
        <taxon>Pseudomonadota</taxon>
        <taxon>Gammaproteobacteria</taxon>
        <taxon>Enterobacterales</taxon>
        <taxon>Enterobacteriaceae</taxon>
        <taxon>Salmonella</taxon>
    </lineage>
</organism>
<dbReference type="EMBL" id="AAHQIS010000024">
    <property type="protein sequence ID" value="EBZ1963027.1"/>
    <property type="molecule type" value="Genomic_DNA"/>
</dbReference>
<name>A0A5X2B196_SALET</name>
<gene>
    <name evidence="3" type="primary">pilV</name>
    <name evidence="3" type="ORF">D8R59_23175</name>
</gene>
<dbReference type="InterPro" id="IPR007001">
    <property type="entry name" value="Shufflon_N"/>
</dbReference>
<keyword evidence="1" id="KW-0472">Membrane</keyword>
<keyword evidence="1" id="KW-1133">Transmembrane helix</keyword>
<evidence type="ECO:0000313" key="3">
    <source>
        <dbReference type="EMBL" id="EBZ1963027.1"/>
    </source>
</evidence>
<reference evidence="3" key="1">
    <citation type="submission" date="2018-10" db="EMBL/GenBank/DDBJ databases">
        <authorList>
            <person name="Ashton P.M."/>
            <person name="Dallman T."/>
            <person name="Nair S."/>
            <person name="De Pinna E."/>
            <person name="Peters T."/>
            <person name="Grant K."/>
        </authorList>
    </citation>
    <scope>NUCLEOTIDE SEQUENCE</scope>
    <source>
        <strain evidence="3">548566</strain>
    </source>
</reference>
<accession>A0A5X2B196</accession>
<dbReference type="AlphaFoldDB" id="A0A5X2B196"/>
<protein>
    <submittedName>
        <fullName evidence="3">Shufflon system plasmid conjugative transfer pilus tip adhesin PilV</fullName>
    </submittedName>
</protein>
<feature type="domain" description="Bacterial shufflon protein N-terminal" evidence="2">
    <location>
        <begin position="46"/>
        <end position="372"/>
    </location>
</feature>
<dbReference type="Pfam" id="PF04917">
    <property type="entry name" value="Shufflon_N"/>
    <property type="match status" value="1"/>
</dbReference>
<sequence length="482" mass="49610">MTHSLPKKRPARGIDLIGTFASVAVGFLIVGLVLTMLYRSSEDNNNNVVARQATSWATAAKLYIAANYDSLLASAPTTISRSTLVNSGYLNSGVPEINLFQQTWKVAVRKNTKNSNQLDAVLLSSGGQAMDYPTLRYIAAAIDGYGGFVYSGSMPSGCTSSTTTVNGAACGWTLDLSGFGISTTSGHLAVNLGADIAASAGSGGDFLHRYSVPGHAEYNQMNTALDMNGKNVNRAGNLLVTSDGKSSDDHGSSGSTGFVGWASGSASGTASDATSLRAGMYFSTSAPSSSDKESVWIKTTSNTSLDVTGKVRAATVKGTRLITSEGYLMPGKTVTANTSCTPAALGISDLLADTTGLVAHDSTGATLSCQSGLWKSLGTTNGTYTNLGSHSGSFSGSNNGTGTLFVYASGGNGGSSCVNPAKLQGFVNGSQVAVNANNNPDYAKTVFITFAVPSGSSYQITSYPTENYSCGRGNFSVWGYQT</sequence>
<evidence type="ECO:0000259" key="2">
    <source>
        <dbReference type="Pfam" id="PF04917"/>
    </source>
</evidence>
<comment type="caution">
    <text evidence="3">The sequence shown here is derived from an EMBL/GenBank/DDBJ whole genome shotgun (WGS) entry which is preliminary data.</text>
</comment>